<reference evidence="2" key="2">
    <citation type="submission" date="2011-04" db="EMBL/GenBank/DDBJ databases">
        <authorList>
            <person name="Genoscope - CEA"/>
        </authorList>
    </citation>
    <scope>NUCLEOTIDE SEQUENCE</scope>
    <source>
        <strain evidence="2">R24</strain>
    </source>
</reference>
<evidence type="ECO:0000313" key="2">
    <source>
        <dbReference type="EMBL" id="CCA86871.1"/>
    </source>
</evidence>
<proteinExistence type="predicted"/>
<dbReference type="EMBL" id="FR854092">
    <property type="protein sequence ID" value="CCA86871.1"/>
    <property type="molecule type" value="Genomic_DNA"/>
</dbReference>
<sequence length="65" mass="7238">MLPPTICQWSAHIFAKDCRLRVTTLDRPVFPHKGNGKLRQPEAAHAGSGNGRRLPAGRRSFAYKP</sequence>
<evidence type="ECO:0000256" key="1">
    <source>
        <dbReference type="SAM" id="MobiDB-lite"/>
    </source>
</evidence>
<protein>
    <submittedName>
        <fullName evidence="2">Uncharacterized protein</fullName>
    </submittedName>
</protein>
<name>G3ABH3_9RALS</name>
<dbReference type="AlphaFoldDB" id="G3ABH3"/>
<gene>
    <name evidence="2" type="ORF">RALSY_mp30183</name>
</gene>
<organism evidence="2">
    <name type="scientific">Ralstonia syzygii R24</name>
    <dbReference type="NCBI Taxonomy" id="907261"/>
    <lineage>
        <taxon>Bacteria</taxon>
        <taxon>Pseudomonadati</taxon>
        <taxon>Pseudomonadota</taxon>
        <taxon>Betaproteobacteria</taxon>
        <taxon>Burkholderiales</taxon>
        <taxon>Burkholderiaceae</taxon>
        <taxon>Ralstonia</taxon>
        <taxon>Ralstonia solanacearum species complex</taxon>
    </lineage>
</organism>
<accession>G3ABH3</accession>
<reference evidence="2" key="1">
    <citation type="journal article" date="2011" name="PLoS ONE">
        <title>Ralstonia syzygii, the Blood Disease Bacterium and some Asian R. solanacearum strains form a single genomic species despite divergent lifestyles.</title>
        <authorList>
            <person name="Remenant B."/>
            <person name="de Cambiaire J.C."/>
            <person name="Cellier G."/>
            <person name="Jacobs J.M."/>
            <person name="Mangenot S."/>
            <person name="Barbe V."/>
            <person name="Lajus A."/>
            <person name="Vallenet D."/>
            <person name="Medigue C."/>
            <person name="Fegan M."/>
            <person name="Allen C."/>
            <person name="Prior P."/>
        </authorList>
    </citation>
    <scope>NUCLEOTIDE SEQUENCE</scope>
    <source>
        <strain evidence="2">R24</strain>
    </source>
</reference>
<feature type="region of interest" description="Disordered" evidence="1">
    <location>
        <begin position="29"/>
        <end position="65"/>
    </location>
</feature>